<dbReference type="EMBL" id="CP022433">
    <property type="protein sequence ID" value="ASN27607.1"/>
    <property type="molecule type" value="Genomic_DNA"/>
</dbReference>
<dbReference type="AlphaFoldDB" id="A0A221P5X2"/>
<dbReference type="PANTHER" id="PTHR43884">
    <property type="entry name" value="ACYL-COA DEHYDROGENASE"/>
    <property type="match status" value="1"/>
</dbReference>
<evidence type="ECO:0000256" key="1">
    <source>
        <dbReference type="ARBA" id="ARBA00023002"/>
    </source>
</evidence>
<evidence type="ECO:0000313" key="5">
    <source>
        <dbReference type="EMBL" id="ASN27607.1"/>
    </source>
</evidence>
<keyword evidence="6" id="KW-1185">Reference proteome</keyword>
<dbReference type="SUPFAM" id="SSF47203">
    <property type="entry name" value="Acyl-CoA dehydrogenase C-terminal domain-like"/>
    <property type="match status" value="1"/>
</dbReference>
<dbReference type="GO" id="GO:0050660">
    <property type="term" value="F:flavin adenine dinucleotide binding"/>
    <property type="evidence" value="ECO:0007669"/>
    <property type="project" value="InterPro"/>
</dbReference>
<gene>
    <name evidence="5" type="ORF">LK07_30235</name>
</gene>
<evidence type="ECO:0000256" key="2">
    <source>
        <dbReference type="SAM" id="MobiDB-lite"/>
    </source>
</evidence>
<feature type="domain" description="Acyl-CoA dehydrogenase C-terminal" evidence="4">
    <location>
        <begin position="260"/>
        <end position="380"/>
    </location>
</feature>
<dbReference type="InterPro" id="IPR013107">
    <property type="entry name" value="Acyl-CoA_DH_C"/>
</dbReference>
<proteinExistence type="predicted"/>
<sequence>MTSATAKAVGPAPDGGTPAEGRDGSTPDLGQRIAAVTRAAEEHLDETERDAVFPEHALAEMRRTGLLGLLVPVEYGGLGGTVTDLVDVSMALGRTDMSVAMILAMHCQQSEAIVRYAASGLREELLRQLASGHLYLASVTTEPGKGGHLFRSYAPLREGEDTLEINRTAPIVTGGTVADGFLITMRSPQATADHHVSLVYAHRHQLRVEGAGVWCPMGMRASHSVPLTLTGTIPARQVIGEHGAFHRIAQSVFGPLAHLGWSAAWLGTAAGALSRVLRLLRDPAGRKRLDLGSELLMTRLSRARARLDTVHALLRRTEALVASGADLSAASSQLLLNNLKITAAEECYRAVDLLVDAVGLRHGYLQDSPTRLEKTLRDLRSAVLNYSNDRLHLADGQLCLLDPGVRFA</sequence>
<accession>A0A221P5X2</accession>
<dbReference type="OrthoDB" id="2986495at2"/>
<dbReference type="Pfam" id="PF02771">
    <property type="entry name" value="Acyl-CoA_dh_N"/>
    <property type="match status" value="1"/>
</dbReference>
<organism evidence="5 6">
    <name type="scientific">Streptomyces pluripotens</name>
    <dbReference type="NCBI Taxonomy" id="1355015"/>
    <lineage>
        <taxon>Bacteria</taxon>
        <taxon>Bacillati</taxon>
        <taxon>Actinomycetota</taxon>
        <taxon>Actinomycetes</taxon>
        <taxon>Kitasatosporales</taxon>
        <taxon>Streptomycetaceae</taxon>
        <taxon>Streptomyces</taxon>
    </lineage>
</organism>
<evidence type="ECO:0000313" key="6">
    <source>
        <dbReference type="Proteomes" id="UP000031501"/>
    </source>
</evidence>
<dbReference type="Gene3D" id="2.40.110.10">
    <property type="entry name" value="Butyryl-CoA Dehydrogenase, subunit A, domain 2"/>
    <property type="match status" value="1"/>
</dbReference>
<dbReference type="KEGG" id="splu:LK06_029065"/>
<dbReference type="Proteomes" id="UP000031501">
    <property type="component" value="Chromosome"/>
</dbReference>
<evidence type="ECO:0000259" key="4">
    <source>
        <dbReference type="Pfam" id="PF08028"/>
    </source>
</evidence>
<dbReference type="PANTHER" id="PTHR43884:SF12">
    <property type="entry name" value="ISOVALERYL-COA DEHYDROGENASE, MITOCHONDRIAL-RELATED"/>
    <property type="match status" value="1"/>
</dbReference>
<dbReference type="Gene3D" id="1.20.140.10">
    <property type="entry name" value="Butyryl-CoA Dehydrogenase, subunit A, domain 3"/>
    <property type="match status" value="1"/>
</dbReference>
<dbReference type="PIRSF" id="PIRSF016578">
    <property type="entry name" value="HsaA"/>
    <property type="match status" value="1"/>
</dbReference>
<keyword evidence="1" id="KW-0560">Oxidoreductase</keyword>
<dbReference type="RefSeq" id="WP_078859052.1">
    <property type="nucleotide sequence ID" value="NZ_CP021080.1"/>
</dbReference>
<feature type="domain" description="Acyl-CoA dehydrogenase/oxidase N-terminal" evidence="3">
    <location>
        <begin position="38"/>
        <end position="132"/>
    </location>
</feature>
<dbReference type="InterPro" id="IPR009100">
    <property type="entry name" value="AcylCoA_DH/oxidase_NM_dom_sf"/>
</dbReference>
<protein>
    <submittedName>
        <fullName evidence="5">Acyl-CoA dehydrogenase</fullName>
    </submittedName>
</protein>
<evidence type="ECO:0000259" key="3">
    <source>
        <dbReference type="Pfam" id="PF02771"/>
    </source>
</evidence>
<dbReference type="InterPro" id="IPR036250">
    <property type="entry name" value="AcylCo_DH-like_C"/>
</dbReference>
<feature type="region of interest" description="Disordered" evidence="2">
    <location>
        <begin position="1"/>
        <end position="28"/>
    </location>
</feature>
<dbReference type="Pfam" id="PF08028">
    <property type="entry name" value="Acyl-CoA_dh_2"/>
    <property type="match status" value="1"/>
</dbReference>
<dbReference type="InterPro" id="IPR037069">
    <property type="entry name" value="AcylCoA_DH/ox_N_sf"/>
</dbReference>
<dbReference type="Gene3D" id="1.10.540.10">
    <property type="entry name" value="Acyl-CoA dehydrogenase/oxidase, N-terminal domain"/>
    <property type="match status" value="1"/>
</dbReference>
<dbReference type="InterPro" id="IPR013786">
    <property type="entry name" value="AcylCoA_DH/ox_N"/>
</dbReference>
<dbReference type="SUPFAM" id="SSF56645">
    <property type="entry name" value="Acyl-CoA dehydrogenase NM domain-like"/>
    <property type="match status" value="1"/>
</dbReference>
<reference evidence="5 6" key="1">
    <citation type="submission" date="2017-07" db="EMBL/GenBank/DDBJ databases">
        <title>Genome sequence of Streptomyces pluripotens MUSC 137T.</title>
        <authorList>
            <person name="Ser H.-L."/>
            <person name="Lee L.-H."/>
        </authorList>
    </citation>
    <scope>NUCLEOTIDE SEQUENCE [LARGE SCALE GENOMIC DNA]</scope>
    <source>
        <strain evidence="5 6">MUSC 137</strain>
    </source>
</reference>
<name>A0A221P5X2_9ACTN</name>
<dbReference type="InterPro" id="IPR046373">
    <property type="entry name" value="Acyl-CoA_Oxase/DH_mid-dom_sf"/>
</dbReference>
<dbReference type="GO" id="GO:0003995">
    <property type="term" value="F:acyl-CoA dehydrogenase activity"/>
    <property type="evidence" value="ECO:0007669"/>
    <property type="project" value="TreeGrafter"/>
</dbReference>
<dbReference type="STRING" id="1355015.LK06_029065"/>